<feature type="compositionally biased region" description="Polar residues" evidence="1">
    <location>
        <begin position="454"/>
        <end position="465"/>
    </location>
</feature>
<feature type="compositionally biased region" description="Low complexity" evidence="1">
    <location>
        <begin position="681"/>
        <end position="699"/>
    </location>
</feature>
<feature type="compositionally biased region" description="Polar residues" evidence="1">
    <location>
        <begin position="436"/>
        <end position="446"/>
    </location>
</feature>
<reference evidence="2 3" key="1">
    <citation type="journal article" date="2018" name="Mol. Biol. Evol.">
        <title>Broad Genomic Sampling Reveals a Smut Pathogenic Ancestry of the Fungal Clade Ustilaginomycotina.</title>
        <authorList>
            <person name="Kijpornyongpan T."/>
            <person name="Mondo S.J."/>
            <person name="Barry K."/>
            <person name="Sandor L."/>
            <person name="Lee J."/>
            <person name="Lipzen A."/>
            <person name="Pangilinan J."/>
            <person name="LaButti K."/>
            <person name="Hainaut M."/>
            <person name="Henrissat B."/>
            <person name="Grigoriev I.V."/>
            <person name="Spatafora J.W."/>
            <person name="Aime M.C."/>
        </authorList>
    </citation>
    <scope>NUCLEOTIDE SEQUENCE [LARGE SCALE GENOMIC DNA]</scope>
    <source>
        <strain evidence="2 3">MCA 4198</strain>
    </source>
</reference>
<accession>A0A316YTP1</accession>
<dbReference type="STRING" id="215250.A0A316YTP1"/>
<gene>
    <name evidence="2" type="ORF">FA10DRAFT_265945</name>
</gene>
<feature type="region of interest" description="Disordered" evidence="1">
    <location>
        <begin position="1"/>
        <end position="525"/>
    </location>
</feature>
<dbReference type="InParanoid" id="A0A316YTP1"/>
<feature type="compositionally biased region" description="Basic and acidic residues" evidence="1">
    <location>
        <begin position="1"/>
        <end position="10"/>
    </location>
</feature>
<dbReference type="GeneID" id="37043193"/>
<evidence type="ECO:0000256" key="1">
    <source>
        <dbReference type="SAM" id="MobiDB-lite"/>
    </source>
</evidence>
<dbReference type="EMBL" id="KZ819635">
    <property type="protein sequence ID" value="PWN92144.1"/>
    <property type="molecule type" value="Genomic_DNA"/>
</dbReference>
<name>A0A316YTP1_9BASI</name>
<proteinExistence type="predicted"/>
<dbReference type="OrthoDB" id="3365359at2759"/>
<feature type="compositionally biased region" description="Low complexity" evidence="1">
    <location>
        <begin position="422"/>
        <end position="435"/>
    </location>
</feature>
<feature type="compositionally biased region" description="Polar residues" evidence="1">
    <location>
        <begin position="603"/>
        <end position="614"/>
    </location>
</feature>
<feature type="compositionally biased region" description="Acidic residues" evidence="1">
    <location>
        <begin position="221"/>
        <end position="230"/>
    </location>
</feature>
<feature type="compositionally biased region" description="Low complexity" evidence="1">
    <location>
        <begin position="660"/>
        <end position="671"/>
    </location>
</feature>
<keyword evidence="3" id="KW-1185">Reference proteome</keyword>
<evidence type="ECO:0000313" key="3">
    <source>
        <dbReference type="Proteomes" id="UP000245768"/>
    </source>
</evidence>
<organism evidence="2 3">
    <name type="scientific">Acaromyces ingoldii</name>
    <dbReference type="NCBI Taxonomy" id="215250"/>
    <lineage>
        <taxon>Eukaryota</taxon>
        <taxon>Fungi</taxon>
        <taxon>Dikarya</taxon>
        <taxon>Basidiomycota</taxon>
        <taxon>Ustilaginomycotina</taxon>
        <taxon>Exobasidiomycetes</taxon>
        <taxon>Exobasidiales</taxon>
        <taxon>Cryptobasidiaceae</taxon>
        <taxon>Acaromyces</taxon>
    </lineage>
</organism>
<protein>
    <submittedName>
        <fullName evidence="2">Uncharacterized protein</fullName>
    </submittedName>
</protein>
<feature type="compositionally biased region" description="Low complexity" evidence="1">
    <location>
        <begin position="508"/>
        <end position="521"/>
    </location>
</feature>
<feature type="compositionally biased region" description="Polar residues" evidence="1">
    <location>
        <begin position="484"/>
        <end position="507"/>
    </location>
</feature>
<sequence length="725" mass="72897">MAERDVDRTPSKARAANASAGETEAETAPSGPGGLTEANVDAHGQEVAFHSAYTAPLYPRPQAERDDMAGLGQLGTSHDNRKRGDLTAHNLELIPDADQVAPGIRLGREGNEGYGRGGQRSSQNHEAFNDIDGHGAASLAHDHLHHMHDHEDEDDEHGDAMGSDDVNDDDDDDDDDDEEERGNQGHPSRRGMASGGVGSTKTPSSVGAQGSSSAGHGAGLDVDDDDDDDVDHVVSVVHERVGGSGATSENASKGASVGHFGPRGEAIPGVPPHLDPRQPNFRPPSPGAASVLSVAVHPPASPKALGPSGLGASASAVPPGGDTIVDSGEETESLGNGALTPTLSDDGADMGSDNFHDADDADPRDRRGSPTPGPELQSSPSAQALGPFTSLHLESPRDGGRINNVASSIRGRDRDLFGPGGSSSSLSYPSSSSFLHRTSISGSIGDTPSVAATAGSSRAPSTRGLSPSAPMSRGLNGDAEFNENDGSSLSQDDLDRSNSMGAETPSLSRKSSFGSAPSSSSAIANRDDGLLPLAADANSSAVDAALVRTRGGTLTAGPGSGLGLAGVGSGGGGGGTGLHPSGEEDSPQDGEGGAPSLAPSEAGSDSTRSMTVDSSVGHGQPHGYIDRVGGGGPHPSSLAQQRLASSSYSLLSPSMPPPSSSTATLPSLLALKEAARKQQGSSRAASTAATNGTTSPASSLSIDGSLAGDEEYFDSSARDEVSTEA</sequence>
<feature type="compositionally biased region" description="Acidic residues" evidence="1">
    <location>
        <begin position="165"/>
        <end position="180"/>
    </location>
</feature>
<evidence type="ECO:0000313" key="2">
    <source>
        <dbReference type="EMBL" id="PWN92144.1"/>
    </source>
</evidence>
<dbReference type="RefSeq" id="XP_025379342.1">
    <property type="nucleotide sequence ID" value="XM_025521277.1"/>
</dbReference>
<feature type="compositionally biased region" description="Basic and acidic residues" evidence="1">
    <location>
        <begin position="716"/>
        <end position="725"/>
    </location>
</feature>
<feature type="region of interest" description="Disordered" evidence="1">
    <location>
        <begin position="551"/>
        <end position="725"/>
    </location>
</feature>
<dbReference type="AlphaFoldDB" id="A0A316YTP1"/>
<feature type="compositionally biased region" description="Low complexity" evidence="1">
    <location>
        <begin position="204"/>
        <end position="215"/>
    </location>
</feature>
<dbReference type="Proteomes" id="UP000245768">
    <property type="component" value="Unassembled WGS sequence"/>
</dbReference>
<feature type="compositionally biased region" description="Basic and acidic residues" evidence="1">
    <location>
        <begin position="354"/>
        <end position="368"/>
    </location>
</feature>
<feature type="compositionally biased region" description="Gly residues" evidence="1">
    <location>
        <begin position="558"/>
        <end position="577"/>
    </location>
</feature>
<feature type="compositionally biased region" description="Low complexity" evidence="1">
    <location>
        <begin position="635"/>
        <end position="653"/>
    </location>
</feature>